<dbReference type="FunFam" id="1.10.10.60:FF:000098">
    <property type="entry name" value="Transcription factor LBX1"/>
    <property type="match status" value="1"/>
</dbReference>
<keyword evidence="12" id="KW-1185">Reference proteome</keyword>
<evidence type="ECO:0000256" key="9">
    <source>
        <dbReference type="SAM" id="MobiDB-lite"/>
    </source>
</evidence>
<dbReference type="CTD" id="793810"/>
<dbReference type="PROSITE" id="PS50071">
    <property type="entry name" value="HOMEOBOX_2"/>
    <property type="match status" value="1"/>
</dbReference>
<dbReference type="PANTHER" id="PTHR24336">
    <property type="entry name" value="TRANSCRIPTION FACTOR LBX"/>
    <property type="match status" value="1"/>
</dbReference>
<evidence type="ECO:0000313" key="11">
    <source>
        <dbReference type="Ensembl" id="ENSPNAP00000003152.2"/>
    </source>
</evidence>
<reference evidence="11" key="2">
    <citation type="submission" date="2025-08" db="UniProtKB">
        <authorList>
            <consortium name="Ensembl"/>
        </authorList>
    </citation>
    <scope>IDENTIFICATION</scope>
</reference>
<dbReference type="Proteomes" id="UP001501920">
    <property type="component" value="Chromosome 12"/>
</dbReference>
<dbReference type="GO" id="GO:0042692">
    <property type="term" value="P:muscle cell differentiation"/>
    <property type="evidence" value="ECO:0007669"/>
    <property type="project" value="Ensembl"/>
</dbReference>
<dbReference type="Ensembl" id="ENSPNAT00000009211.2">
    <property type="protein sequence ID" value="ENSPNAP00000003152.2"/>
    <property type="gene ID" value="ENSPNAG00000009553.2"/>
</dbReference>
<dbReference type="OMA" id="NNTFRAM"/>
<feature type="compositionally biased region" description="Acidic residues" evidence="9">
    <location>
        <begin position="239"/>
        <end position="250"/>
    </location>
</feature>
<dbReference type="GO" id="GO:0000981">
    <property type="term" value="F:DNA-binding transcription factor activity, RNA polymerase II-specific"/>
    <property type="evidence" value="ECO:0007669"/>
    <property type="project" value="InterPro"/>
</dbReference>
<keyword evidence="4 6" id="KW-0371">Homeobox</keyword>
<evidence type="ECO:0000256" key="2">
    <source>
        <dbReference type="ARBA" id="ARBA00022473"/>
    </source>
</evidence>
<dbReference type="PROSITE" id="PS00027">
    <property type="entry name" value="HOMEOBOX_1"/>
    <property type="match status" value="1"/>
</dbReference>
<dbReference type="AlphaFoldDB" id="A0A3B4BU28"/>
<keyword evidence="8" id="KW-0175">Coiled coil</keyword>
<dbReference type="InterPro" id="IPR001356">
    <property type="entry name" value="HD"/>
</dbReference>
<evidence type="ECO:0000256" key="1">
    <source>
        <dbReference type="ARBA" id="ARBA00004123"/>
    </source>
</evidence>
<proteinExistence type="predicted"/>
<dbReference type="CDD" id="cd00086">
    <property type="entry name" value="homeodomain"/>
    <property type="match status" value="1"/>
</dbReference>
<dbReference type="InterPro" id="IPR009057">
    <property type="entry name" value="Homeodomain-like_sf"/>
</dbReference>
<dbReference type="PRINTS" id="PR00031">
    <property type="entry name" value="HTHREPRESSR"/>
</dbReference>
<keyword evidence="5 6" id="KW-0539">Nucleus</keyword>
<dbReference type="PANTHER" id="PTHR24336:SF8">
    <property type="entry name" value="LADYBIRD EARLY-RELATED"/>
    <property type="match status" value="1"/>
</dbReference>
<evidence type="ECO:0000256" key="6">
    <source>
        <dbReference type="PROSITE-ProRule" id="PRU00108"/>
    </source>
</evidence>
<dbReference type="GO" id="GO:1990837">
    <property type="term" value="F:sequence-specific double-stranded DNA binding"/>
    <property type="evidence" value="ECO:0007669"/>
    <property type="project" value="TreeGrafter"/>
</dbReference>
<dbReference type="GO" id="GO:0060026">
    <property type="term" value="P:convergent extension"/>
    <property type="evidence" value="ECO:0007669"/>
    <property type="project" value="Ensembl"/>
</dbReference>
<feature type="DNA-binding region" description="Homeobox" evidence="6">
    <location>
        <begin position="111"/>
        <end position="170"/>
    </location>
</feature>
<reference evidence="11 12" key="1">
    <citation type="submission" date="2020-10" db="EMBL/GenBank/DDBJ databases">
        <title>Pygocentrus nattereri (red-bellied piranha) genome, fPygNat1, primary haplotype.</title>
        <authorList>
            <person name="Myers G."/>
            <person name="Meyer A."/>
            <person name="Karagic N."/>
            <person name="Pippel M."/>
            <person name="Winkler S."/>
            <person name="Tracey A."/>
            <person name="Wood J."/>
            <person name="Formenti G."/>
            <person name="Howe K."/>
            <person name="Fedrigo O."/>
            <person name="Jarvis E.D."/>
        </authorList>
    </citation>
    <scope>NUCLEOTIDE SEQUENCE [LARGE SCALE GENOMIC DNA]</scope>
</reference>
<dbReference type="GeneTree" id="ENSGT00940000164611"/>
<feature type="domain" description="Homeobox" evidence="10">
    <location>
        <begin position="109"/>
        <end position="169"/>
    </location>
</feature>
<dbReference type="SMART" id="SM00389">
    <property type="entry name" value="HOX"/>
    <property type="match status" value="1"/>
</dbReference>
<dbReference type="GO" id="GO:0005634">
    <property type="term" value="C:nucleus"/>
    <property type="evidence" value="ECO:0007669"/>
    <property type="project" value="UniProtKB-SubCell"/>
</dbReference>
<sequence length="250" mass="28310">MTSVDVLRVCEMLHESRTQNSSDHVPQKPLTPFSIVDILSKPLVQKSTCRRIGWSLRVQSWSTGEQEHSALIALQELTNNTFRAMELSTVQAAGDRNDHARFTQRSHPKKRRKARTAFTNHQLCELEKRFLYQRYLSPADRDQIAQRLGLTNAQVITWFQNRRAKLKRDLDEMKADVESAKALGSEATLADLQSSGDGTGGHLRPEAPSQLDHKQELVHKLQQSPALSPSDHTSHHSSEEEEDAEIDVDD</sequence>
<comment type="subcellular location">
    <subcellularLocation>
        <location evidence="1 6 7">Nucleus</location>
    </subcellularLocation>
</comment>
<dbReference type="Pfam" id="PF00046">
    <property type="entry name" value="Homeodomain"/>
    <property type="match status" value="1"/>
</dbReference>
<dbReference type="Gene3D" id="1.10.10.60">
    <property type="entry name" value="Homeodomain-like"/>
    <property type="match status" value="1"/>
</dbReference>
<reference evidence="11" key="3">
    <citation type="submission" date="2025-09" db="UniProtKB">
        <authorList>
            <consortium name="Ensembl"/>
        </authorList>
    </citation>
    <scope>IDENTIFICATION</scope>
</reference>
<organism evidence="11 12">
    <name type="scientific">Pygocentrus nattereri</name>
    <name type="common">Red-bellied piranha</name>
    <dbReference type="NCBI Taxonomy" id="42514"/>
    <lineage>
        <taxon>Eukaryota</taxon>
        <taxon>Metazoa</taxon>
        <taxon>Chordata</taxon>
        <taxon>Craniata</taxon>
        <taxon>Vertebrata</taxon>
        <taxon>Euteleostomi</taxon>
        <taxon>Actinopterygii</taxon>
        <taxon>Neopterygii</taxon>
        <taxon>Teleostei</taxon>
        <taxon>Ostariophysi</taxon>
        <taxon>Characiformes</taxon>
        <taxon>Characoidei</taxon>
        <taxon>Pygocentrus</taxon>
    </lineage>
</organism>
<evidence type="ECO:0000256" key="8">
    <source>
        <dbReference type="SAM" id="Coils"/>
    </source>
</evidence>
<dbReference type="RefSeq" id="XP_017577299.2">
    <property type="nucleotide sequence ID" value="XM_017721810.2"/>
</dbReference>
<evidence type="ECO:0000256" key="3">
    <source>
        <dbReference type="ARBA" id="ARBA00023125"/>
    </source>
</evidence>
<dbReference type="InterPro" id="IPR000047">
    <property type="entry name" value="HTH_motif"/>
</dbReference>
<evidence type="ECO:0000256" key="5">
    <source>
        <dbReference type="ARBA" id="ARBA00023242"/>
    </source>
</evidence>
<name>A0A3B4BU28_PYGNA</name>
<protein>
    <recommendedName>
        <fullName evidence="10">Homeobox domain-containing protein</fullName>
    </recommendedName>
</protein>
<feature type="region of interest" description="Disordered" evidence="9">
    <location>
        <begin position="191"/>
        <end position="250"/>
    </location>
</feature>
<feature type="coiled-coil region" evidence="8">
    <location>
        <begin position="156"/>
        <end position="183"/>
    </location>
</feature>
<evidence type="ECO:0000256" key="7">
    <source>
        <dbReference type="RuleBase" id="RU000682"/>
    </source>
</evidence>
<evidence type="ECO:0000256" key="4">
    <source>
        <dbReference type="ARBA" id="ARBA00023155"/>
    </source>
</evidence>
<keyword evidence="3 6" id="KW-0238">DNA-binding</keyword>
<evidence type="ECO:0000313" key="12">
    <source>
        <dbReference type="Proteomes" id="UP001501920"/>
    </source>
</evidence>
<dbReference type="InterPro" id="IPR017970">
    <property type="entry name" value="Homeobox_CS"/>
</dbReference>
<keyword evidence="2" id="KW-0217">Developmental protein</keyword>
<dbReference type="GeneID" id="108441994"/>
<accession>A0A3B4BU28</accession>
<dbReference type="SUPFAM" id="SSF46689">
    <property type="entry name" value="Homeodomain-like"/>
    <property type="match status" value="1"/>
</dbReference>
<dbReference type="InterPro" id="IPR051892">
    <property type="entry name" value="LBX_TF"/>
</dbReference>
<evidence type="ECO:0000259" key="10">
    <source>
        <dbReference type="PROSITE" id="PS50071"/>
    </source>
</evidence>
<dbReference type="OrthoDB" id="6159439at2759"/>